<dbReference type="EMBL" id="CAJVCE010000015">
    <property type="protein sequence ID" value="CAG7651114.1"/>
    <property type="molecule type" value="Genomic_DNA"/>
</dbReference>
<proteinExistence type="predicted"/>
<gene>
    <name evidence="2" type="ORF">PAECIP111802_04890</name>
</gene>
<feature type="transmembrane region" description="Helical" evidence="1">
    <location>
        <begin position="163"/>
        <end position="181"/>
    </location>
</feature>
<comment type="caution">
    <text evidence="2">The sequence shown here is derived from an EMBL/GenBank/DDBJ whole genome shotgun (WGS) entry which is preliminary data.</text>
</comment>
<keyword evidence="1" id="KW-0472">Membrane</keyword>
<dbReference type="RefSeq" id="WP_218101142.1">
    <property type="nucleotide sequence ID" value="NZ_CAJVCE010000015.1"/>
</dbReference>
<name>A0ABM8VN95_9BACL</name>
<evidence type="ECO:0000313" key="2">
    <source>
        <dbReference type="EMBL" id="CAG7651114.1"/>
    </source>
</evidence>
<evidence type="ECO:0008006" key="4">
    <source>
        <dbReference type="Google" id="ProtNLM"/>
    </source>
</evidence>
<keyword evidence="1" id="KW-0812">Transmembrane</keyword>
<accession>A0ABM8VN95</accession>
<evidence type="ECO:0000313" key="3">
    <source>
        <dbReference type="Proteomes" id="UP000730618"/>
    </source>
</evidence>
<reference evidence="2 3" key="1">
    <citation type="submission" date="2021-06" db="EMBL/GenBank/DDBJ databases">
        <authorList>
            <person name="Criscuolo A."/>
        </authorList>
    </citation>
    <scope>NUCLEOTIDE SEQUENCE [LARGE SCALE GENOMIC DNA]</scope>
    <source>
        <strain evidence="3">CIP 111802</strain>
    </source>
</reference>
<dbReference type="InterPro" id="IPR025671">
    <property type="entry name" value="HXXEE"/>
</dbReference>
<dbReference type="Pfam" id="PF13787">
    <property type="entry name" value="HXXEE"/>
    <property type="match status" value="1"/>
</dbReference>
<sequence length="186" mass="21474">MIIKLAVNQNWAIVTLWIGIISAILLFTFYNPSQAMFWALVNIPLYLFHQTEEHYKPGGFKDYINHVINNLPRGEEKLTDLKIFWINIGLVWIAFAIFGILSFYNIAFGLFIIIFSLINCSTHILQGLIRHEWNPGLVVASIQFLLSIYAAYFITINALNNPWLWWSSSAIFSIVVHALLIKKMLK</sequence>
<keyword evidence="3" id="KW-1185">Reference proteome</keyword>
<feature type="transmembrane region" description="Helical" evidence="1">
    <location>
        <begin position="137"/>
        <end position="157"/>
    </location>
</feature>
<evidence type="ECO:0000256" key="1">
    <source>
        <dbReference type="SAM" id="Phobius"/>
    </source>
</evidence>
<feature type="transmembrane region" description="Helical" evidence="1">
    <location>
        <begin position="83"/>
        <end position="100"/>
    </location>
</feature>
<protein>
    <recommendedName>
        <fullName evidence="4">HXXEE domain-containing protein</fullName>
    </recommendedName>
</protein>
<dbReference type="Proteomes" id="UP000730618">
    <property type="component" value="Unassembled WGS sequence"/>
</dbReference>
<organism evidence="2 3">
    <name type="scientific">Paenibacillus allorhizosphaerae</name>
    <dbReference type="NCBI Taxonomy" id="2849866"/>
    <lineage>
        <taxon>Bacteria</taxon>
        <taxon>Bacillati</taxon>
        <taxon>Bacillota</taxon>
        <taxon>Bacilli</taxon>
        <taxon>Bacillales</taxon>
        <taxon>Paenibacillaceae</taxon>
        <taxon>Paenibacillus</taxon>
    </lineage>
</organism>
<feature type="transmembrane region" description="Helical" evidence="1">
    <location>
        <begin position="12"/>
        <end position="30"/>
    </location>
</feature>
<keyword evidence="1" id="KW-1133">Transmembrane helix</keyword>